<dbReference type="SUPFAM" id="SSF56281">
    <property type="entry name" value="Metallo-hydrolase/oxidoreductase"/>
    <property type="match status" value="1"/>
</dbReference>
<dbReference type="Gene3D" id="3.60.15.10">
    <property type="entry name" value="Ribonuclease Z/Hydroxyacylglutathione hydrolase-like"/>
    <property type="match status" value="1"/>
</dbReference>
<dbReference type="RefSeq" id="WP_189530460.1">
    <property type="nucleotide sequence ID" value="NZ_BMYX01000001.1"/>
</dbReference>
<feature type="domain" description="Metallo-beta-lactamase" evidence="1">
    <location>
        <begin position="17"/>
        <end position="222"/>
    </location>
</feature>
<proteinExistence type="predicted"/>
<protein>
    <recommendedName>
        <fullName evidence="1">Metallo-beta-lactamase domain-containing protein</fullName>
    </recommendedName>
</protein>
<evidence type="ECO:0000313" key="3">
    <source>
        <dbReference type="Proteomes" id="UP000645257"/>
    </source>
</evidence>
<dbReference type="InterPro" id="IPR001279">
    <property type="entry name" value="Metallo-B-lactamas"/>
</dbReference>
<comment type="caution">
    <text evidence="2">The sequence shown here is derived from an EMBL/GenBank/DDBJ whole genome shotgun (WGS) entry which is preliminary data.</text>
</comment>
<dbReference type="Proteomes" id="UP000645257">
    <property type="component" value="Unassembled WGS sequence"/>
</dbReference>
<dbReference type="GO" id="GO:0004115">
    <property type="term" value="F:3',5'-cyclic-AMP phosphodiesterase activity"/>
    <property type="evidence" value="ECO:0007669"/>
    <property type="project" value="InterPro"/>
</dbReference>
<reference evidence="2" key="1">
    <citation type="journal article" date="2014" name="Int. J. Syst. Evol. Microbiol.">
        <title>Complete genome sequence of Corynebacterium casei LMG S-19264T (=DSM 44701T), isolated from a smear-ripened cheese.</title>
        <authorList>
            <consortium name="US DOE Joint Genome Institute (JGI-PGF)"/>
            <person name="Walter F."/>
            <person name="Albersmeier A."/>
            <person name="Kalinowski J."/>
            <person name="Ruckert C."/>
        </authorList>
    </citation>
    <scope>NUCLEOTIDE SEQUENCE</scope>
    <source>
        <strain evidence="2">KCTC 32182</strain>
    </source>
</reference>
<evidence type="ECO:0000259" key="1">
    <source>
        <dbReference type="SMART" id="SM00849"/>
    </source>
</evidence>
<dbReference type="SMART" id="SM00849">
    <property type="entry name" value="Lactamase_B"/>
    <property type="match status" value="1"/>
</dbReference>
<gene>
    <name evidence="2" type="ORF">GCM10011289_03310</name>
</gene>
<dbReference type="InterPro" id="IPR000396">
    <property type="entry name" value="Pdiesterase2"/>
</dbReference>
<dbReference type="InterPro" id="IPR036866">
    <property type="entry name" value="RibonucZ/Hydroxyglut_hydro"/>
</dbReference>
<keyword evidence="3" id="KW-1185">Reference proteome</keyword>
<name>A0A918NX79_9NEIS</name>
<dbReference type="AlphaFoldDB" id="A0A918NX79"/>
<dbReference type="GO" id="GO:0006198">
    <property type="term" value="P:cAMP catabolic process"/>
    <property type="evidence" value="ECO:0007669"/>
    <property type="project" value="InterPro"/>
</dbReference>
<reference evidence="2" key="2">
    <citation type="submission" date="2020-09" db="EMBL/GenBank/DDBJ databases">
        <authorList>
            <person name="Sun Q."/>
            <person name="Kim S."/>
        </authorList>
    </citation>
    <scope>NUCLEOTIDE SEQUENCE</scope>
    <source>
        <strain evidence="2">KCTC 32182</strain>
    </source>
</reference>
<dbReference type="EMBL" id="BMYX01000001">
    <property type="protein sequence ID" value="GGY04220.1"/>
    <property type="molecule type" value="Genomic_DNA"/>
</dbReference>
<accession>A0A918NX79</accession>
<sequence length="256" mass="28060">MRVKALGTFSHHGLMSRTTSFQIDDTTLIDCGPGVEDLPTDELLRIDRVFLTHSHADHCQFLPMLADLHASHGGPGFTVVALQETLDALTNHMFNGVMWHDYTRQRLPSGDAVVRLAPTEVGDALPLMDGLVTALPCQHTVPAAGWLVEGPWRALAFTGDSSPCAAFWHWISNVPSLSDVVCELNFPDSMRDFAEQAGHQTPSGIAPFLDLMPPNIQLWVSHMERGHEQAILDDLAARAPAMMQVEALQPDTVIDL</sequence>
<evidence type="ECO:0000313" key="2">
    <source>
        <dbReference type="EMBL" id="GGY04220.1"/>
    </source>
</evidence>
<dbReference type="CDD" id="cd07735">
    <property type="entry name" value="class_II_PDE_MBL-fold"/>
    <property type="match status" value="1"/>
</dbReference>
<organism evidence="2 3">
    <name type="scientific">Paludibacterium paludis</name>
    <dbReference type="NCBI Taxonomy" id="1225769"/>
    <lineage>
        <taxon>Bacteria</taxon>
        <taxon>Pseudomonadati</taxon>
        <taxon>Pseudomonadota</taxon>
        <taxon>Betaproteobacteria</taxon>
        <taxon>Neisseriales</taxon>
        <taxon>Chromobacteriaceae</taxon>
        <taxon>Paludibacterium</taxon>
    </lineage>
</organism>
<dbReference type="Pfam" id="PF12706">
    <property type="entry name" value="Lactamase_B_2"/>
    <property type="match status" value="1"/>
</dbReference>